<dbReference type="Pfam" id="PF12955">
    <property type="entry name" value="Vps3844_C"/>
    <property type="match status" value="1"/>
</dbReference>
<evidence type="ECO:0000259" key="4">
    <source>
        <dbReference type="Pfam" id="PF21656"/>
    </source>
</evidence>
<evidence type="ECO:0000256" key="2">
    <source>
        <dbReference type="SAM" id="SignalP"/>
    </source>
</evidence>
<protein>
    <submittedName>
        <fullName evidence="5">Uncharacterized protein</fullName>
    </submittedName>
</protein>
<reference evidence="5 6" key="1">
    <citation type="submission" date="2019-07" db="EMBL/GenBank/DDBJ databases">
        <title>Finished genome of Venturia effusa.</title>
        <authorList>
            <person name="Young C.A."/>
            <person name="Cox M.P."/>
            <person name="Ganley A.R.D."/>
            <person name="David W.J."/>
        </authorList>
    </citation>
    <scope>NUCLEOTIDE SEQUENCE [LARGE SCALE GENOMIC DNA]</scope>
    <source>
        <strain evidence="6">albino</strain>
    </source>
</reference>
<organism evidence="5 6">
    <name type="scientific">Venturia effusa</name>
    <dbReference type="NCBI Taxonomy" id="50376"/>
    <lineage>
        <taxon>Eukaryota</taxon>
        <taxon>Fungi</taxon>
        <taxon>Dikarya</taxon>
        <taxon>Ascomycota</taxon>
        <taxon>Pezizomycotina</taxon>
        <taxon>Dothideomycetes</taxon>
        <taxon>Pleosporomycetidae</taxon>
        <taxon>Venturiales</taxon>
        <taxon>Venturiaceae</taxon>
        <taxon>Venturia</taxon>
    </lineage>
</organism>
<sequence length="406" mass="43280">MRLLRTTLLCAASVSIAAASAVANVYVYDHHGASSPHTSSSETIDAKTSRLILAQRLGLSRFHALKTTDDEALRRINDFGGRQRPLFATEKPAEGPSRVLVVVEGVDEPMIPALADFKSFSISPAPHPSDSYQLWSTLSTESSQLPQTGRSDYKVLRALAPLSEMRSNSLDTYSNNRTLLYVKSIATAAHDDVSEQLQTLGSAIQDLYKVLKESEGSSLSIMFMPSSSKCSKHATNAYGVTLSKRSAKEQILSEANSSAAVKPSSTVEPTTPFLATKVLKGAIPTCFSSKHNCETGTNNCTSHGSCVLKYTAETKNQDGSMAKSDCYGCACKAEVKKNKQGSKTTKFGGPACNKKDVVMPFWLIGGSSVLLIFIVAWGMGLLYSMGGEELPSVIGAGVSGPKAKGS</sequence>
<evidence type="ECO:0000259" key="3">
    <source>
        <dbReference type="Pfam" id="PF12955"/>
    </source>
</evidence>
<dbReference type="GO" id="GO:0005783">
    <property type="term" value="C:endoplasmic reticulum"/>
    <property type="evidence" value="ECO:0007669"/>
    <property type="project" value="TreeGrafter"/>
</dbReference>
<evidence type="ECO:0000313" key="5">
    <source>
        <dbReference type="EMBL" id="QDS67799.1"/>
    </source>
</evidence>
<keyword evidence="1" id="KW-0812">Transmembrane</keyword>
<keyword evidence="1" id="KW-0472">Membrane</keyword>
<dbReference type="Proteomes" id="UP000316270">
    <property type="component" value="Chromosome 1"/>
</dbReference>
<feature type="transmembrane region" description="Helical" evidence="1">
    <location>
        <begin position="361"/>
        <end position="383"/>
    </location>
</feature>
<dbReference type="InterPro" id="IPR049205">
    <property type="entry name" value="Vps3844_N"/>
</dbReference>
<keyword evidence="2" id="KW-0732">Signal</keyword>
<dbReference type="PANTHER" id="PTHR36853:SF1">
    <property type="entry name" value="DUF3844 DOMAIN-CONTAINING PROTEIN"/>
    <property type="match status" value="1"/>
</dbReference>
<dbReference type="Pfam" id="PF21656">
    <property type="entry name" value="DUF6859"/>
    <property type="match status" value="1"/>
</dbReference>
<evidence type="ECO:0000256" key="1">
    <source>
        <dbReference type="SAM" id="Phobius"/>
    </source>
</evidence>
<gene>
    <name evidence="5" type="ORF">FKW77_006908</name>
</gene>
<proteinExistence type="predicted"/>
<feature type="signal peptide" evidence="2">
    <location>
        <begin position="1"/>
        <end position="19"/>
    </location>
</feature>
<feature type="domain" description="Vacuolar sorting protein Vps3844 N-terminal" evidence="4">
    <location>
        <begin position="43"/>
        <end position="138"/>
    </location>
</feature>
<dbReference type="EMBL" id="CP042185">
    <property type="protein sequence ID" value="QDS67799.1"/>
    <property type="molecule type" value="Genomic_DNA"/>
</dbReference>
<accession>A0A517KWP0</accession>
<dbReference type="InterPro" id="IPR024382">
    <property type="entry name" value="Vps3844_C"/>
</dbReference>
<evidence type="ECO:0000313" key="6">
    <source>
        <dbReference type="Proteomes" id="UP000316270"/>
    </source>
</evidence>
<dbReference type="InterPro" id="IPR053065">
    <property type="entry name" value="Archenteron_Induction-Rel"/>
</dbReference>
<dbReference type="AlphaFoldDB" id="A0A517KWP0"/>
<keyword evidence="1" id="KW-1133">Transmembrane helix</keyword>
<dbReference type="PANTHER" id="PTHR36853">
    <property type="entry name" value="EXPRESSED PROTEIN"/>
    <property type="match status" value="1"/>
</dbReference>
<dbReference type="STRING" id="50376.A0A517KWP0"/>
<keyword evidence="6" id="KW-1185">Reference proteome</keyword>
<feature type="chain" id="PRO_5021732930" evidence="2">
    <location>
        <begin position="20"/>
        <end position="406"/>
    </location>
</feature>
<feature type="domain" description="Vacuolar sorting protein Vps3844 C-terminal" evidence="3">
    <location>
        <begin position="286"/>
        <end position="396"/>
    </location>
</feature>
<name>A0A517KWP0_9PEZI</name>
<dbReference type="OrthoDB" id="5583277at2759"/>